<evidence type="ECO:0000313" key="3">
    <source>
        <dbReference type="Proteomes" id="UP000770015"/>
    </source>
</evidence>
<keyword evidence="3" id="KW-1185">Reference proteome</keyword>
<gene>
    <name evidence="2" type="ORF">F5X68DRAFT_203191</name>
</gene>
<dbReference type="Proteomes" id="UP000770015">
    <property type="component" value="Unassembled WGS sequence"/>
</dbReference>
<reference evidence="2" key="1">
    <citation type="journal article" date="2021" name="Nat. Commun.">
        <title>Genetic determinants of endophytism in the Arabidopsis root mycobiome.</title>
        <authorList>
            <person name="Mesny F."/>
            <person name="Miyauchi S."/>
            <person name="Thiergart T."/>
            <person name="Pickel B."/>
            <person name="Atanasova L."/>
            <person name="Karlsson M."/>
            <person name="Huettel B."/>
            <person name="Barry K.W."/>
            <person name="Haridas S."/>
            <person name="Chen C."/>
            <person name="Bauer D."/>
            <person name="Andreopoulos W."/>
            <person name="Pangilinan J."/>
            <person name="LaButti K."/>
            <person name="Riley R."/>
            <person name="Lipzen A."/>
            <person name="Clum A."/>
            <person name="Drula E."/>
            <person name="Henrissat B."/>
            <person name="Kohler A."/>
            <person name="Grigoriev I.V."/>
            <person name="Martin F.M."/>
            <person name="Hacquard S."/>
        </authorList>
    </citation>
    <scope>NUCLEOTIDE SEQUENCE</scope>
    <source>
        <strain evidence="2">MPI-SDFR-AT-0117</strain>
    </source>
</reference>
<accession>A0A9P8VGU8</accession>
<feature type="compositionally biased region" description="Basic residues" evidence="1">
    <location>
        <begin position="99"/>
        <end position="109"/>
    </location>
</feature>
<sequence length="333" mass="37806">MMMPMIWTTRNLRSSPLQEFQSLVAVLLPFPMLARSLRSSLIPCKGRLVFIPRASSTLLAPRVPSCRRAADREHRPSRPPRGCALQAFPEEATGFTRRPSPRRRSRRRCPIPQREVSCRSLGTAPPSRNPRAARVPIRPSPRWMKMQQTPCRDPREPARCRLARRLHPSTLILPNKTQMTTLTCPSSAPSFDSQARRVKTTAPNRQRSQFSAPHKHLHSLLDELPTHRPPANLRSRLVDPFQTKDQHDAPLPRRPTCPAAEASVWSLWSDTLRAATLRSADAFTPLAHRYPRRRLRSDPSGRPRTARAPRVPTIMLHGTLKSSSRATRRSSTH</sequence>
<name>A0A9P8VGU8_9PEZI</name>
<evidence type="ECO:0000313" key="2">
    <source>
        <dbReference type="EMBL" id="KAH6690540.1"/>
    </source>
</evidence>
<proteinExistence type="predicted"/>
<feature type="region of interest" description="Disordered" evidence="1">
    <location>
        <begin position="92"/>
        <end position="135"/>
    </location>
</feature>
<feature type="region of interest" description="Disordered" evidence="1">
    <location>
        <begin position="184"/>
        <end position="213"/>
    </location>
</feature>
<dbReference type="AlphaFoldDB" id="A0A9P8VGU8"/>
<comment type="caution">
    <text evidence="2">The sequence shown here is derived from an EMBL/GenBank/DDBJ whole genome shotgun (WGS) entry which is preliminary data.</text>
</comment>
<dbReference type="EMBL" id="JAGSXJ010000006">
    <property type="protein sequence ID" value="KAH6690540.1"/>
    <property type="molecule type" value="Genomic_DNA"/>
</dbReference>
<evidence type="ECO:0000256" key="1">
    <source>
        <dbReference type="SAM" id="MobiDB-lite"/>
    </source>
</evidence>
<feature type="compositionally biased region" description="Polar residues" evidence="1">
    <location>
        <begin position="184"/>
        <end position="193"/>
    </location>
</feature>
<feature type="compositionally biased region" description="Polar residues" evidence="1">
    <location>
        <begin position="201"/>
        <end position="211"/>
    </location>
</feature>
<protein>
    <submittedName>
        <fullName evidence="2">Uncharacterized protein</fullName>
    </submittedName>
</protein>
<organism evidence="2 3">
    <name type="scientific">Plectosphaerella plurivora</name>
    <dbReference type="NCBI Taxonomy" id="936078"/>
    <lineage>
        <taxon>Eukaryota</taxon>
        <taxon>Fungi</taxon>
        <taxon>Dikarya</taxon>
        <taxon>Ascomycota</taxon>
        <taxon>Pezizomycotina</taxon>
        <taxon>Sordariomycetes</taxon>
        <taxon>Hypocreomycetidae</taxon>
        <taxon>Glomerellales</taxon>
        <taxon>Plectosphaerellaceae</taxon>
        <taxon>Plectosphaerella</taxon>
    </lineage>
</organism>